<dbReference type="AlphaFoldDB" id="A0A931CMA2"/>
<evidence type="ECO:0000256" key="2">
    <source>
        <dbReference type="ARBA" id="ARBA00022723"/>
    </source>
</evidence>
<dbReference type="HAMAP" id="MF_00163">
    <property type="entry name" value="Pep_deformylase"/>
    <property type="match status" value="1"/>
</dbReference>
<comment type="cofactor">
    <cofactor evidence="6">
        <name>Fe(2+)</name>
        <dbReference type="ChEBI" id="CHEBI:29033"/>
    </cofactor>
    <text evidence="6">Binds 1 Fe(2+) ion.</text>
</comment>
<evidence type="ECO:0000256" key="4">
    <source>
        <dbReference type="ARBA" id="ARBA00022917"/>
    </source>
</evidence>
<dbReference type="GO" id="GO:0042586">
    <property type="term" value="F:peptide deformylase activity"/>
    <property type="evidence" value="ECO:0007669"/>
    <property type="project" value="UniProtKB-UniRule"/>
</dbReference>
<comment type="function">
    <text evidence="6">Removes the formyl group from the N-terminal Met of newly synthesized proteins. Requires at least a dipeptide for an efficient rate of reaction. N-terminal L-methionine is a prerequisite for activity but the enzyme has broad specificity at other positions.</text>
</comment>
<evidence type="ECO:0000256" key="6">
    <source>
        <dbReference type="HAMAP-Rule" id="MF_00163"/>
    </source>
</evidence>
<dbReference type="CDD" id="cd00487">
    <property type="entry name" value="Pep_deformylase"/>
    <property type="match status" value="1"/>
</dbReference>
<evidence type="ECO:0000256" key="1">
    <source>
        <dbReference type="ARBA" id="ARBA00010759"/>
    </source>
</evidence>
<feature type="binding site" evidence="6">
    <location>
        <position position="145"/>
    </location>
    <ligand>
        <name>Fe cation</name>
        <dbReference type="ChEBI" id="CHEBI:24875"/>
    </ligand>
</feature>
<dbReference type="PRINTS" id="PR01576">
    <property type="entry name" value="PDEFORMYLASE"/>
</dbReference>
<dbReference type="EMBL" id="JADNYM010000007">
    <property type="protein sequence ID" value="MBG0739080.1"/>
    <property type="molecule type" value="Genomic_DNA"/>
</dbReference>
<keyword evidence="8" id="KW-1185">Reference proteome</keyword>
<proteinExistence type="inferred from homology"/>
<reference evidence="7 8" key="1">
    <citation type="submission" date="2020-11" db="EMBL/GenBank/DDBJ databases">
        <title>Arthrobacter antarcticus sp. nov., isolated from Antarctic Soil.</title>
        <authorList>
            <person name="Li J."/>
        </authorList>
    </citation>
    <scope>NUCLEOTIDE SEQUENCE [LARGE SCALE GENOMIC DNA]</scope>
    <source>
        <strain evidence="7 8">Z1-20</strain>
    </source>
</reference>
<comment type="similarity">
    <text evidence="1 6">Belongs to the polypeptide deformylase family.</text>
</comment>
<dbReference type="Pfam" id="PF01327">
    <property type="entry name" value="Pep_deformylase"/>
    <property type="match status" value="1"/>
</dbReference>
<evidence type="ECO:0000256" key="3">
    <source>
        <dbReference type="ARBA" id="ARBA00022801"/>
    </source>
</evidence>
<dbReference type="SUPFAM" id="SSF56420">
    <property type="entry name" value="Peptide deformylase"/>
    <property type="match status" value="1"/>
</dbReference>
<dbReference type="Gene3D" id="3.90.45.10">
    <property type="entry name" value="Peptide deformylase"/>
    <property type="match status" value="1"/>
</dbReference>
<comment type="catalytic activity">
    <reaction evidence="6">
        <text>N-terminal N-formyl-L-methionyl-[peptide] + H2O = N-terminal L-methionyl-[peptide] + formate</text>
        <dbReference type="Rhea" id="RHEA:24420"/>
        <dbReference type="Rhea" id="RHEA-COMP:10639"/>
        <dbReference type="Rhea" id="RHEA-COMP:10640"/>
        <dbReference type="ChEBI" id="CHEBI:15377"/>
        <dbReference type="ChEBI" id="CHEBI:15740"/>
        <dbReference type="ChEBI" id="CHEBI:49298"/>
        <dbReference type="ChEBI" id="CHEBI:64731"/>
        <dbReference type="EC" id="3.5.1.88"/>
    </reaction>
</comment>
<dbReference type="PIRSF" id="PIRSF004749">
    <property type="entry name" value="Pep_def"/>
    <property type="match status" value="1"/>
</dbReference>
<dbReference type="RefSeq" id="WP_196396036.1">
    <property type="nucleotide sequence ID" value="NZ_JADNYM010000007.1"/>
</dbReference>
<dbReference type="GO" id="GO:0006412">
    <property type="term" value="P:translation"/>
    <property type="evidence" value="ECO:0007669"/>
    <property type="project" value="UniProtKB-UniRule"/>
</dbReference>
<dbReference type="Proteomes" id="UP000655366">
    <property type="component" value="Unassembled WGS sequence"/>
</dbReference>
<name>A0A931CMA2_9MICC</name>
<keyword evidence="2 6" id="KW-0479">Metal-binding</keyword>
<dbReference type="GO" id="GO:0046872">
    <property type="term" value="F:metal ion binding"/>
    <property type="evidence" value="ECO:0007669"/>
    <property type="project" value="UniProtKB-KW"/>
</dbReference>
<dbReference type="NCBIfam" id="NF001159">
    <property type="entry name" value="PRK00150.1-3"/>
    <property type="match status" value="1"/>
</dbReference>
<gene>
    <name evidence="6 7" type="primary">def</name>
    <name evidence="7" type="ORF">IV500_06665</name>
</gene>
<evidence type="ECO:0000313" key="8">
    <source>
        <dbReference type="Proteomes" id="UP000655366"/>
    </source>
</evidence>
<feature type="binding site" evidence="6">
    <location>
        <position position="141"/>
    </location>
    <ligand>
        <name>Fe cation</name>
        <dbReference type="ChEBI" id="CHEBI:24875"/>
    </ligand>
</feature>
<keyword evidence="4 6" id="KW-0648">Protein biosynthesis</keyword>
<feature type="active site" evidence="6">
    <location>
        <position position="142"/>
    </location>
</feature>
<dbReference type="EC" id="3.5.1.88" evidence="6"/>
<keyword evidence="3 6" id="KW-0378">Hydrolase</keyword>
<accession>A0A931CMA2</accession>
<sequence>MTVHPVTIWGEPVLHRRAEEVKSFDGDLQRLISDMFETMDVANGVGLAAPQIGVGLRIFTYQMENDDGVPDRGVLVNPSISLGKISGKAPDPEEETEGCLSVPGEHFPLKRADWARLTGFDAHGALLEFEATGWFARCMQHEYDHLDGKLYVDRLNDRYRRKARRLSKDQGWGIPGLSWLPGVDPDPFGH</sequence>
<dbReference type="NCBIfam" id="TIGR00079">
    <property type="entry name" value="pept_deformyl"/>
    <property type="match status" value="1"/>
</dbReference>
<protein>
    <recommendedName>
        <fullName evidence="6">Peptide deformylase</fullName>
        <shortName evidence="6">PDF</shortName>
        <ecNumber evidence="6">3.5.1.88</ecNumber>
    </recommendedName>
    <alternativeName>
        <fullName evidence="6">Polypeptide deformylase</fullName>
    </alternativeName>
</protein>
<dbReference type="PANTHER" id="PTHR10458:SF2">
    <property type="entry name" value="PEPTIDE DEFORMYLASE, MITOCHONDRIAL"/>
    <property type="match status" value="1"/>
</dbReference>
<comment type="caution">
    <text evidence="7">The sequence shown here is derived from an EMBL/GenBank/DDBJ whole genome shotgun (WGS) entry which is preliminary data.</text>
</comment>
<organism evidence="7 8">
    <name type="scientific">Arthrobacter terrae</name>
    <dbReference type="NCBI Taxonomy" id="2935737"/>
    <lineage>
        <taxon>Bacteria</taxon>
        <taxon>Bacillati</taxon>
        <taxon>Actinomycetota</taxon>
        <taxon>Actinomycetes</taxon>
        <taxon>Micrococcales</taxon>
        <taxon>Micrococcaceae</taxon>
        <taxon>Arthrobacter</taxon>
    </lineage>
</organism>
<feature type="binding site" evidence="6">
    <location>
        <position position="99"/>
    </location>
    <ligand>
        <name>Fe cation</name>
        <dbReference type="ChEBI" id="CHEBI:24875"/>
    </ligand>
</feature>
<dbReference type="InterPro" id="IPR023635">
    <property type="entry name" value="Peptide_deformylase"/>
</dbReference>
<keyword evidence="5 6" id="KW-0408">Iron</keyword>
<evidence type="ECO:0000256" key="5">
    <source>
        <dbReference type="ARBA" id="ARBA00023004"/>
    </source>
</evidence>
<dbReference type="InterPro" id="IPR036821">
    <property type="entry name" value="Peptide_deformylase_sf"/>
</dbReference>
<evidence type="ECO:0000313" key="7">
    <source>
        <dbReference type="EMBL" id="MBG0739080.1"/>
    </source>
</evidence>
<dbReference type="PANTHER" id="PTHR10458">
    <property type="entry name" value="PEPTIDE DEFORMYLASE"/>
    <property type="match status" value="1"/>
</dbReference>